<organism evidence="1 2">
    <name type="scientific">Mycena metata</name>
    <dbReference type="NCBI Taxonomy" id="1033252"/>
    <lineage>
        <taxon>Eukaryota</taxon>
        <taxon>Fungi</taxon>
        <taxon>Dikarya</taxon>
        <taxon>Basidiomycota</taxon>
        <taxon>Agaricomycotina</taxon>
        <taxon>Agaricomycetes</taxon>
        <taxon>Agaricomycetidae</taxon>
        <taxon>Agaricales</taxon>
        <taxon>Marasmiineae</taxon>
        <taxon>Mycenaceae</taxon>
        <taxon>Mycena</taxon>
    </lineage>
</organism>
<gene>
    <name evidence="1" type="ORF">B0H16DRAFT_1480556</name>
</gene>
<name>A0AAD7H3N4_9AGAR</name>
<keyword evidence="2" id="KW-1185">Reference proteome</keyword>
<reference evidence="1" key="1">
    <citation type="submission" date="2023-03" db="EMBL/GenBank/DDBJ databases">
        <title>Massive genome expansion in bonnet fungi (Mycena s.s.) driven by repeated elements and novel gene families across ecological guilds.</title>
        <authorList>
            <consortium name="Lawrence Berkeley National Laboratory"/>
            <person name="Harder C.B."/>
            <person name="Miyauchi S."/>
            <person name="Viragh M."/>
            <person name="Kuo A."/>
            <person name="Thoen E."/>
            <person name="Andreopoulos B."/>
            <person name="Lu D."/>
            <person name="Skrede I."/>
            <person name="Drula E."/>
            <person name="Henrissat B."/>
            <person name="Morin E."/>
            <person name="Kohler A."/>
            <person name="Barry K."/>
            <person name="LaButti K."/>
            <person name="Morin E."/>
            <person name="Salamov A."/>
            <person name="Lipzen A."/>
            <person name="Mereny Z."/>
            <person name="Hegedus B."/>
            <person name="Baldrian P."/>
            <person name="Stursova M."/>
            <person name="Weitz H."/>
            <person name="Taylor A."/>
            <person name="Grigoriev I.V."/>
            <person name="Nagy L.G."/>
            <person name="Martin F."/>
            <person name="Kauserud H."/>
        </authorList>
    </citation>
    <scope>NUCLEOTIDE SEQUENCE</scope>
    <source>
        <strain evidence="1">CBHHK182m</strain>
    </source>
</reference>
<accession>A0AAD7H3N4</accession>
<evidence type="ECO:0000313" key="2">
    <source>
        <dbReference type="Proteomes" id="UP001215598"/>
    </source>
</evidence>
<dbReference type="Proteomes" id="UP001215598">
    <property type="component" value="Unassembled WGS sequence"/>
</dbReference>
<sequence length="143" mass="15566">MLPTCASPRHPNSRQHPSLWCSAHSPHRLILRWTDSPPSTLASVTSLAGLLDTATIEQLLPPHVQGVNWTRNSNLVIHTCAPYTASQLAAVHGKAVMEVVHRECGGFEGPAVLEVNMPWVGVVVHGVPAKPLLDSLKFKEEDF</sequence>
<dbReference type="EMBL" id="JARKIB010000404">
    <property type="protein sequence ID" value="KAJ7711101.1"/>
    <property type="molecule type" value="Genomic_DNA"/>
</dbReference>
<evidence type="ECO:0000313" key="1">
    <source>
        <dbReference type="EMBL" id="KAJ7711101.1"/>
    </source>
</evidence>
<protein>
    <submittedName>
        <fullName evidence="1">Uncharacterized protein</fullName>
    </submittedName>
</protein>
<dbReference type="AlphaFoldDB" id="A0AAD7H3N4"/>
<comment type="caution">
    <text evidence="1">The sequence shown here is derived from an EMBL/GenBank/DDBJ whole genome shotgun (WGS) entry which is preliminary data.</text>
</comment>
<proteinExistence type="predicted"/>